<dbReference type="InterPro" id="IPR036157">
    <property type="entry name" value="dUTPase-like_sf"/>
</dbReference>
<dbReference type="PANTHER" id="PTHR42680">
    <property type="entry name" value="DCTP DEAMINASE"/>
    <property type="match status" value="1"/>
</dbReference>
<organism evidence="4 5">
    <name type="scientific">Plasmodiophora brassicae</name>
    <name type="common">Clubroot disease agent</name>
    <dbReference type="NCBI Taxonomy" id="37360"/>
    <lineage>
        <taxon>Eukaryota</taxon>
        <taxon>Sar</taxon>
        <taxon>Rhizaria</taxon>
        <taxon>Endomyxa</taxon>
        <taxon>Phytomyxea</taxon>
        <taxon>Plasmodiophorida</taxon>
        <taxon>Plasmodiophoridae</taxon>
        <taxon>Plasmodiophora</taxon>
    </lineage>
</organism>
<evidence type="ECO:0000313" key="4">
    <source>
        <dbReference type="EMBL" id="SPQ98547.1"/>
    </source>
</evidence>
<dbReference type="PANTHER" id="PTHR42680:SF2">
    <property type="entry name" value="DCTP DEAMINASE"/>
    <property type="match status" value="1"/>
</dbReference>
<feature type="region of interest" description="Disordered" evidence="3">
    <location>
        <begin position="319"/>
        <end position="339"/>
    </location>
</feature>
<sequence>MHHNDRESPCMRCCCCCCKGARCRRGARRLRSPRTMLAASVTARAAALRRRLFVSSPRWTIRRTMSGVVVDCDTGAMIQANGDDRVDVDKDVVAPQSLLSDAALMEHMARGTVVIEPFIPENLSTSSYDVTLGEYYFREATPEPGDGIFNPYSEAMVRRVWGANDLQRAERAGLWMDRTNLKLENVHRDDQLIWIRPGETILGHTNEFIGGRRTVTTMMKARSSLGRNFIEVCKCAGWGDIGYVNRWTMEITNNSRHYSIPLVVGRRIAQIVFFDTQGTLNGRSYSNNGKYQTADTLEALKQKWSPFDMLPKMYLDRELRKSQKPHTGNKAQEGTARST</sequence>
<dbReference type="GO" id="GO:0008829">
    <property type="term" value="F:dCTP deaminase activity"/>
    <property type="evidence" value="ECO:0007669"/>
    <property type="project" value="InterPro"/>
</dbReference>
<dbReference type="Gene3D" id="2.70.40.10">
    <property type="match status" value="1"/>
</dbReference>
<dbReference type="Pfam" id="PF22769">
    <property type="entry name" value="DCD"/>
    <property type="match status" value="1"/>
</dbReference>
<gene>
    <name evidence="4" type="ORF">PLBR_LOCUS5762</name>
</gene>
<dbReference type="InterPro" id="IPR033704">
    <property type="entry name" value="dUTPase_trimeric"/>
</dbReference>
<evidence type="ECO:0000256" key="3">
    <source>
        <dbReference type="SAM" id="MobiDB-lite"/>
    </source>
</evidence>
<dbReference type="EMBL" id="OVEO01000010">
    <property type="protein sequence ID" value="SPQ98547.1"/>
    <property type="molecule type" value="Genomic_DNA"/>
</dbReference>
<dbReference type="AlphaFoldDB" id="A0A3P3YED1"/>
<feature type="compositionally biased region" description="Polar residues" evidence="3">
    <location>
        <begin position="325"/>
        <end position="339"/>
    </location>
</feature>
<evidence type="ECO:0008006" key="6">
    <source>
        <dbReference type="Google" id="ProtNLM"/>
    </source>
</evidence>
<dbReference type="InterPro" id="IPR011962">
    <property type="entry name" value="dCTP_deaminase"/>
</dbReference>
<name>A0A3P3YED1_PLABS</name>
<dbReference type="Proteomes" id="UP000290189">
    <property type="component" value="Unassembled WGS sequence"/>
</dbReference>
<keyword evidence="2" id="KW-0546">Nucleotide metabolism</keyword>
<dbReference type="CDD" id="cd07557">
    <property type="entry name" value="trimeric_dUTPase"/>
    <property type="match status" value="1"/>
</dbReference>
<evidence type="ECO:0000256" key="2">
    <source>
        <dbReference type="ARBA" id="ARBA00023080"/>
    </source>
</evidence>
<proteinExistence type="predicted"/>
<reference evidence="4 5" key="1">
    <citation type="submission" date="2018-03" db="EMBL/GenBank/DDBJ databases">
        <authorList>
            <person name="Fogelqvist J."/>
        </authorList>
    </citation>
    <scope>NUCLEOTIDE SEQUENCE [LARGE SCALE GENOMIC DNA]</scope>
</reference>
<evidence type="ECO:0000256" key="1">
    <source>
        <dbReference type="ARBA" id="ARBA00022801"/>
    </source>
</evidence>
<protein>
    <recommendedName>
        <fullName evidence="6">dUTPase-like domain-containing protein</fullName>
    </recommendedName>
</protein>
<dbReference type="GO" id="GO:0006229">
    <property type="term" value="P:dUTP biosynthetic process"/>
    <property type="evidence" value="ECO:0007669"/>
    <property type="project" value="InterPro"/>
</dbReference>
<accession>A0A3P3YED1</accession>
<dbReference type="SUPFAM" id="SSF51283">
    <property type="entry name" value="dUTPase-like"/>
    <property type="match status" value="1"/>
</dbReference>
<evidence type="ECO:0000313" key="5">
    <source>
        <dbReference type="Proteomes" id="UP000290189"/>
    </source>
</evidence>
<keyword evidence="4" id="KW-0496">Mitochondrion</keyword>
<geneLocation type="mitochondrion" evidence="4"/>
<keyword evidence="1" id="KW-0378">Hydrolase</keyword>